<feature type="domain" description="Aldehyde dehydrogenase" evidence="4">
    <location>
        <begin position="3"/>
        <end position="454"/>
    </location>
</feature>
<dbReference type="PANTHER" id="PTHR43217">
    <property type="entry name" value="SUCCINATE SEMIALDEHYDE DEHYDROGENASE [NAD(P)+] SAD"/>
    <property type="match status" value="1"/>
</dbReference>
<keyword evidence="2" id="KW-0521">NADP</keyword>
<dbReference type="FunFam" id="3.40.309.10:FF:000009">
    <property type="entry name" value="Aldehyde dehydrogenase A"/>
    <property type="match status" value="1"/>
</dbReference>
<dbReference type="Pfam" id="PF00171">
    <property type="entry name" value="Aldedh"/>
    <property type="match status" value="1"/>
</dbReference>
<dbReference type="GO" id="GO:0004030">
    <property type="term" value="F:aldehyde dehydrogenase [NAD(P)+] activity"/>
    <property type="evidence" value="ECO:0007669"/>
    <property type="project" value="InterPro"/>
</dbReference>
<sequence>MTNTISSINPYNGKEIKQYNIDTKTIIKFKLENAHKAFEKWSKVSVRQRAAYLKALGDYLQKNKKSLAEMATIEMGKPYIQSVTELEKSATTLHYYADKGPGFLEREMVETEAQKSFVSFQPLGTVLAIMPWNFPYWQVFRALGPILMAGNSMVLKHASNVTGCALAIENIIKEAGLPEYLFQTIIVPSSEMEEVIAHRLINAVTFTGSTSGGSKVAELAGKHLKKQVLELGGSDAYVVLEDADLKNAVEVCVTSRLNNSGQSCISAKRFVVDKKVIGTFQTQMVALMEQRKYGDPMNTSTTVGPLARHDLRDQLHQQVMDSVSKGAKILCGGFIPEEEGAFYPPTVLTNVKKGMPAYDEELFGPVAAIIEAQDEADAIRIANDSVFGLGGAIFSRDIKRAESIAEEQLQAGSIFVNDFVRSDARLPFGGIKQSGYGRELSYYGLREFVNIKTIFVR</sequence>
<dbReference type="PANTHER" id="PTHR43217:SF1">
    <property type="entry name" value="SUCCINATE SEMIALDEHYDE DEHYDROGENASE [NAD(P)+] SAD"/>
    <property type="match status" value="1"/>
</dbReference>
<dbReference type="EMBL" id="VWSH01000001">
    <property type="protein sequence ID" value="KAA5536870.1"/>
    <property type="molecule type" value="Genomic_DNA"/>
</dbReference>
<gene>
    <name evidence="5" type="ORF">F0919_04140</name>
</gene>
<dbReference type="AlphaFoldDB" id="A0A5M6CR61"/>
<dbReference type="GO" id="GO:0004777">
    <property type="term" value="F:succinate-semialdehyde dehydrogenase (NAD+) activity"/>
    <property type="evidence" value="ECO:0007669"/>
    <property type="project" value="TreeGrafter"/>
</dbReference>
<name>A0A5M6CR61_9BACT</name>
<comment type="similarity">
    <text evidence="1">Belongs to the aldehyde dehydrogenase family.</text>
</comment>
<dbReference type="InterPro" id="IPR016162">
    <property type="entry name" value="Ald_DH_N"/>
</dbReference>
<protein>
    <submittedName>
        <fullName evidence="5">NAD-dependent succinate-semialdehyde dehydrogenase</fullName>
    </submittedName>
</protein>
<keyword evidence="6" id="KW-1185">Reference proteome</keyword>
<dbReference type="Gene3D" id="3.40.605.10">
    <property type="entry name" value="Aldehyde Dehydrogenase, Chain A, domain 1"/>
    <property type="match status" value="1"/>
</dbReference>
<dbReference type="InterPro" id="IPR015590">
    <property type="entry name" value="Aldehyde_DH_dom"/>
</dbReference>
<dbReference type="SUPFAM" id="SSF53720">
    <property type="entry name" value="ALDH-like"/>
    <property type="match status" value="1"/>
</dbReference>
<evidence type="ECO:0000256" key="1">
    <source>
        <dbReference type="ARBA" id="ARBA00009986"/>
    </source>
</evidence>
<dbReference type="Gene3D" id="3.40.309.10">
    <property type="entry name" value="Aldehyde Dehydrogenase, Chain A, domain 2"/>
    <property type="match status" value="1"/>
</dbReference>
<keyword evidence="3" id="KW-0560">Oxidoreductase</keyword>
<reference evidence="5 6" key="1">
    <citation type="submission" date="2019-09" db="EMBL/GenBank/DDBJ databases">
        <title>Genome sequence and assembly of Taibaiella sp.</title>
        <authorList>
            <person name="Chhetri G."/>
        </authorList>
    </citation>
    <scope>NUCLEOTIDE SEQUENCE [LARGE SCALE GENOMIC DNA]</scope>
    <source>
        <strain evidence="5 6">KVB11</strain>
    </source>
</reference>
<dbReference type="RefSeq" id="WP_150031447.1">
    <property type="nucleotide sequence ID" value="NZ_VWSH01000001.1"/>
</dbReference>
<proteinExistence type="inferred from homology"/>
<evidence type="ECO:0000256" key="2">
    <source>
        <dbReference type="ARBA" id="ARBA00022857"/>
    </source>
</evidence>
<dbReference type="InterPro" id="IPR047110">
    <property type="entry name" value="GABD/Sad-like"/>
</dbReference>
<evidence type="ECO:0000259" key="4">
    <source>
        <dbReference type="Pfam" id="PF00171"/>
    </source>
</evidence>
<accession>A0A5M6CR61</accession>
<comment type="caution">
    <text evidence="5">The sequence shown here is derived from an EMBL/GenBank/DDBJ whole genome shotgun (WGS) entry which is preliminary data.</text>
</comment>
<dbReference type="InterPro" id="IPR016161">
    <property type="entry name" value="Ald_DH/histidinol_DH"/>
</dbReference>
<evidence type="ECO:0000313" key="6">
    <source>
        <dbReference type="Proteomes" id="UP000323632"/>
    </source>
</evidence>
<dbReference type="Proteomes" id="UP000323632">
    <property type="component" value="Unassembled WGS sequence"/>
</dbReference>
<dbReference type="CDD" id="cd07100">
    <property type="entry name" value="ALDH_SSADH1_GabD1"/>
    <property type="match status" value="1"/>
</dbReference>
<dbReference type="FunFam" id="3.40.605.10:FF:000012">
    <property type="entry name" value="NAD-dependent succinate-semialdehyde dehydrogenase"/>
    <property type="match status" value="1"/>
</dbReference>
<evidence type="ECO:0000313" key="5">
    <source>
        <dbReference type="EMBL" id="KAA5536870.1"/>
    </source>
</evidence>
<dbReference type="InterPro" id="IPR044148">
    <property type="entry name" value="ALDH_GabD1-like"/>
</dbReference>
<evidence type="ECO:0000256" key="3">
    <source>
        <dbReference type="ARBA" id="ARBA00023002"/>
    </source>
</evidence>
<dbReference type="InterPro" id="IPR016163">
    <property type="entry name" value="Ald_DH_C"/>
</dbReference>
<organism evidence="5 6">
    <name type="scientific">Taibaiella lutea</name>
    <dbReference type="NCBI Taxonomy" id="2608001"/>
    <lineage>
        <taxon>Bacteria</taxon>
        <taxon>Pseudomonadati</taxon>
        <taxon>Bacteroidota</taxon>
        <taxon>Chitinophagia</taxon>
        <taxon>Chitinophagales</taxon>
        <taxon>Chitinophagaceae</taxon>
        <taxon>Taibaiella</taxon>
    </lineage>
</organism>